<dbReference type="OrthoDB" id="1027451at2"/>
<feature type="chain" id="PRO_5002135669" evidence="2">
    <location>
        <begin position="20"/>
        <end position="211"/>
    </location>
</feature>
<dbReference type="PANTHER" id="PTHR35869:SF1">
    <property type="entry name" value="OUTER-MEMBRANE LIPOPROTEIN CARRIER PROTEIN"/>
    <property type="match status" value="1"/>
</dbReference>
<keyword evidence="4" id="KW-1185">Reference proteome</keyword>
<evidence type="ECO:0000256" key="2">
    <source>
        <dbReference type="SAM" id="SignalP"/>
    </source>
</evidence>
<organism evidence="3 4">
    <name type="scientific">Flavihumibacter solisilvae</name>
    <dbReference type="NCBI Taxonomy" id="1349421"/>
    <lineage>
        <taxon>Bacteria</taxon>
        <taxon>Pseudomonadati</taxon>
        <taxon>Bacteroidota</taxon>
        <taxon>Chitinophagia</taxon>
        <taxon>Chitinophagales</taxon>
        <taxon>Chitinophagaceae</taxon>
        <taxon>Flavihumibacter</taxon>
    </lineage>
</organism>
<comment type="caution">
    <text evidence="3">The sequence shown here is derived from an EMBL/GenBank/DDBJ whole genome shotgun (WGS) entry which is preliminary data.</text>
</comment>
<dbReference type="CDD" id="cd16325">
    <property type="entry name" value="LolA"/>
    <property type="match status" value="1"/>
</dbReference>
<evidence type="ECO:0000256" key="1">
    <source>
        <dbReference type="ARBA" id="ARBA00022729"/>
    </source>
</evidence>
<keyword evidence="1 2" id="KW-0732">Signal</keyword>
<dbReference type="Gene3D" id="2.50.20.10">
    <property type="entry name" value="Lipoprotein localisation LolA/LolB/LppX"/>
    <property type="match status" value="1"/>
</dbReference>
<proteinExistence type="predicted"/>
<dbReference type="STRING" id="1349421.OI18_07505"/>
<dbReference type="SUPFAM" id="SSF89392">
    <property type="entry name" value="Prokaryotic lipoproteins and lipoprotein localization factors"/>
    <property type="match status" value="1"/>
</dbReference>
<dbReference type="RefSeq" id="WP_039138768.1">
    <property type="nucleotide sequence ID" value="NZ_JSVC01000008.1"/>
</dbReference>
<dbReference type="InterPro" id="IPR004564">
    <property type="entry name" value="OM_lipoprot_carrier_LolA-like"/>
</dbReference>
<dbReference type="AlphaFoldDB" id="A0A0C1LIL3"/>
<dbReference type="InterPro" id="IPR029046">
    <property type="entry name" value="LolA/LolB/LppX"/>
</dbReference>
<dbReference type="PANTHER" id="PTHR35869">
    <property type="entry name" value="OUTER-MEMBRANE LIPOPROTEIN CARRIER PROTEIN"/>
    <property type="match status" value="1"/>
</dbReference>
<dbReference type="Pfam" id="PF03548">
    <property type="entry name" value="LolA"/>
    <property type="match status" value="1"/>
</dbReference>
<dbReference type="EMBL" id="JSVC01000008">
    <property type="protein sequence ID" value="KIC95238.1"/>
    <property type="molecule type" value="Genomic_DNA"/>
</dbReference>
<name>A0A0C1LIL3_9BACT</name>
<gene>
    <name evidence="3" type="ORF">OI18_07505</name>
</gene>
<accession>A0A0C1LIL3</accession>
<feature type="signal peptide" evidence="2">
    <location>
        <begin position="1"/>
        <end position="19"/>
    </location>
</feature>
<protein>
    <submittedName>
        <fullName evidence="3">Cell envelope biogenesis protein LolA</fullName>
    </submittedName>
</protein>
<dbReference type="Proteomes" id="UP000031408">
    <property type="component" value="Unassembled WGS sequence"/>
</dbReference>
<sequence length="211" mass="24070">MRKTILTFLTLISVLMATAQHKGFQPVADMNGFRNAFSTASAAIHSITSNFTQEKNLSLLSEKITSKGKFWFKKENLVRMEYQQPFNYLMIINGNNVYIKDGQQENRISVKSNKLFQKINKITIDCVKGTVLSNTDFKTKAFENSQYYLIEMVPVAKDLKEFFSMILVTVDRKDYSVSKINMIEQGGDNTLISFQQKEINTTIADAVFAVK</sequence>
<evidence type="ECO:0000313" key="3">
    <source>
        <dbReference type="EMBL" id="KIC95238.1"/>
    </source>
</evidence>
<evidence type="ECO:0000313" key="4">
    <source>
        <dbReference type="Proteomes" id="UP000031408"/>
    </source>
</evidence>
<reference evidence="3 4" key="1">
    <citation type="submission" date="2014-11" db="EMBL/GenBank/DDBJ databases">
        <title>Genome sequence of Flavihumibacter solisilvae 3-3.</title>
        <authorList>
            <person name="Zhou G."/>
            <person name="Li M."/>
            <person name="Wang G."/>
        </authorList>
    </citation>
    <scope>NUCLEOTIDE SEQUENCE [LARGE SCALE GENOMIC DNA]</scope>
    <source>
        <strain evidence="3 4">3-3</strain>
    </source>
</reference>